<dbReference type="RefSeq" id="WP_147892202.1">
    <property type="nucleotide sequence ID" value="NZ_VRTS01000008.1"/>
</dbReference>
<reference evidence="2 3" key="1">
    <citation type="submission" date="2019-08" db="EMBL/GenBank/DDBJ databases">
        <authorList>
            <person name="Karlyshev A.V."/>
        </authorList>
    </citation>
    <scope>NUCLEOTIDE SEQUENCE [LARGE SCALE GENOMIC DNA]</scope>
    <source>
        <strain evidence="2 3">Alg18-2.2</strain>
    </source>
</reference>
<feature type="domain" description="HAMP" evidence="1">
    <location>
        <begin position="199"/>
        <end position="251"/>
    </location>
</feature>
<name>A0A5C8KKY9_9GAMM</name>
<dbReference type="OrthoDB" id="9797243at2"/>
<dbReference type="GO" id="GO:0007165">
    <property type="term" value="P:signal transduction"/>
    <property type="evidence" value="ECO:0007669"/>
    <property type="project" value="InterPro"/>
</dbReference>
<evidence type="ECO:0000313" key="3">
    <source>
        <dbReference type="Proteomes" id="UP000321248"/>
    </source>
</evidence>
<organism evidence="2 3">
    <name type="scientific">Alkalisalibacterium limincola</name>
    <dbReference type="NCBI Taxonomy" id="2699169"/>
    <lineage>
        <taxon>Bacteria</taxon>
        <taxon>Pseudomonadati</taxon>
        <taxon>Pseudomonadota</taxon>
        <taxon>Gammaproteobacteria</taxon>
        <taxon>Lysobacterales</taxon>
        <taxon>Lysobacteraceae</taxon>
        <taxon>Alkalisalibacterium</taxon>
    </lineage>
</organism>
<evidence type="ECO:0000259" key="1">
    <source>
        <dbReference type="PROSITE" id="PS50885"/>
    </source>
</evidence>
<keyword evidence="3" id="KW-1185">Reference proteome</keyword>
<dbReference type="InterPro" id="IPR003660">
    <property type="entry name" value="HAMP_dom"/>
</dbReference>
<dbReference type="Proteomes" id="UP000321248">
    <property type="component" value="Unassembled WGS sequence"/>
</dbReference>
<proteinExistence type="predicted"/>
<evidence type="ECO:0000313" key="2">
    <source>
        <dbReference type="EMBL" id="TXK60743.1"/>
    </source>
</evidence>
<dbReference type="Gene3D" id="6.10.340.10">
    <property type="match status" value="1"/>
</dbReference>
<sequence>MVLFGLVMLTASTVIVVDELMQRRQQAVLEQLNVQSFATLAHAKALSDAYTLRIGGTTFQVRNRLMGWDVAERVVDTAAADIAARWEALEVVAGDQASGQFLALAQAQRGLARATVLRLQDILESRDEVALEQFADTQLFPSLQPVLYALNTLSEMELSRVDDIVRQQATASRRASVLRISLSLVALVLVALLGSRTLRNIYRGVESLNSLALGVKHGDLDSPPAYTPHGELGRVQETLLEMRHSVHDNEQTLARQCFATKRCCDSCATARPGPRPPTWPRATSWPR</sequence>
<protein>
    <submittedName>
        <fullName evidence="2">HAMP domain-containing protein</fullName>
    </submittedName>
</protein>
<comment type="caution">
    <text evidence="2">The sequence shown here is derived from an EMBL/GenBank/DDBJ whole genome shotgun (WGS) entry which is preliminary data.</text>
</comment>
<gene>
    <name evidence="2" type="ORF">FU658_11405</name>
</gene>
<accession>A0A5C8KKY9</accession>
<dbReference type="GO" id="GO:0016020">
    <property type="term" value="C:membrane"/>
    <property type="evidence" value="ECO:0007669"/>
    <property type="project" value="InterPro"/>
</dbReference>
<dbReference type="EMBL" id="VRTS01000008">
    <property type="protein sequence ID" value="TXK60743.1"/>
    <property type="molecule type" value="Genomic_DNA"/>
</dbReference>
<dbReference type="PROSITE" id="PS50885">
    <property type="entry name" value="HAMP"/>
    <property type="match status" value="1"/>
</dbReference>
<dbReference type="AlphaFoldDB" id="A0A5C8KKY9"/>